<evidence type="ECO:0000256" key="7">
    <source>
        <dbReference type="RuleBase" id="RU003785"/>
    </source>
</evidence>
<comment type="function">
    <text evidence="5">Catalyzes the transfer of a dimethylallyl group onto the adenine at position 37.</text>
</comment>
<evidence type="ECO:0000256" key="8">
    <source>
        <dbReference type="SAM" id="MobiDB-lite"/>
    </source>
</evidence>
<dbReference type="AlphaFoldDB" id="A0A517LKG6"/>
<dbReference type="InterPro" id="IPR030666">
    <property type="entry name" value="IPP_transferase_euk"/>
</dbReference>
<accession>A0A517LKG6</accession>
<dbReference type="PIRSF" id="PIRSF039110">
    <property type="entry name" value="IPP_transferase"/>
    <property type="match status" value="1"/>
</dbReference>
<protein>
    <recommendedName>
        <fullName evidence="5 6">tRNA dimethylallyltransferase</fullName>
        <ecNumber evidence="5 6">2.5.1.75</ecNumber>
    </recommendedName>
</protein>
<dbReference type="GO" id="GO:0005524">
    <property type="term" value="F:ATP binding"/>
    <property type="evidence" value="ECO:0007669"/>
    <property type="project" value="UniProtKB-UniRule"/>
</dbReference>
<keyword evidence="5 6" id="KW-0819">tRNA processing</keyword>
<dbReference type="InterPro" id="IPR018022">
    <property type="entry name" value="IPT"/>
</dbReference>
<keyword evidence="2 5" id="KW-0808">Transferase</keyword>
<feature type="region of interest" description="Disordered" evidence="8">
    <location>
        <begin position="434"/>
        <end position="458"/>
    </location>
</feature>
<dbReference type="Gene3D" id="3.30.160.60">
    <property type="entry name" value="Classic Zinc Finger"/>
    <property type="match status" value="1"/>
</dbReference>
<evidence type="ECO:0000313" key="10">
    <source>
        <dbReference type="Proteomes" id="UP000316270"/>
    </source>
</evidence>
<evidence type="ECO:0000256" key="1">
    <source>
        <dbReference type="ARBA" id="ARBA00005842"/>
    </source>
</evidence>
<reference evidence="9 10" key="1">
    <citation type="submission" date="2019-07" db="EMBL/GenBank/DDBJ databases">
        <title>Finished genome of Venturia effusa.</title>
        <authorList>
            <person name="Young C.A."/>
            <person name="Cox M.P."/>
            <person name="Ganley A.R.D."/>
            <person name="David W.J."/>
        </authorList>
    </citation>
    <scope>NUCLEOTIDE SEQUENCE [LARGE SCALE GENOMIC DNA]</scope>
    <source>
        <strain evidence="10">albino</strain>
    </source>
</reference>
<dbReference type="EC" id="2.5.1.75" evidence="5 6"/>
<evidence type="ECO:0000256" key="5">
    <source>
        <dbReference type="PIRNR" id="PIRNR039110"/>
    </source>
</evidence>
<dbReference type="InterPro" id="IPR027417">
    <property type="entry name" value="P-loop_NTPase"/>
</dbReference>
<evidence type="ECO:0000256" key="6">
    <source>
        <dbReference type="RuleBase" id="RU003783"/>
    </source>
</evidence>
<dbReference type="PANTHER" id="PTHR11088:SF89">
    <property type="entry name" value="TRNA DIMETHYLALLYLTRANSFERASE"/>
    <property type="match status" value="1"/>
</dbReference>
<organism evidence="9 10">
    <name type="scientific">Venturia effusa</name>
    <dbReference type="NCBI Taxonomy" id="50376"/>
    <lineage>
        <taxon>Eukaryota</taxon>
        <taxon>Fungi</taxon>
        <taxon>Dikarya</taxon>
        <taxon>Ascomycota</taxon>
        <taxon>Pezizomycotina</taxon>
        <taxon>Dothideomycetes</taxon>
        <taxon>Pleosporomycetidae</taxon>
        <taxon>Venturiales</taxon>
        <taxon>Venturiaceae</taxon>
        <taxon>Venturia</taxon>
    </lineage>
</organism>
<evidence type="ECO:0000313" key="9">
    <source>
        <dbReference type="EMBL" id="QDS76130.1"/>
    </source>
</evidence>
<dbReference type="STRING" id="50376.A0A517LKG6"/>
<name>A0A517LKG6_9PEZI</name>
<comment type="catalytic activity">
    <reaction evidence="5 6">
        <text>adenosine(37) in tRNA + dimethylallyl diphosphate = N(6)-dimethylallyladenosine(37) in tRNA + diphosphate</text>
        <dbReference type="Rhea" id="RHEA:26482"/>
        <dbReference type="Rhea" id="RHEA-COMP:10162"/>
        <dbReference type="Rhea" id="RHEA-COMP:10375"/>
        <dbReference type="ChEBI" id="CHEBI:33019"/>
        <dbReference type="ChEBI" id="CHEBI:57623"/>
        <dbReference type="ChEBI" id="CHEBI:74411"/>
        <dbReference type="ChEBI" id="CHEBI:74415"/>
        <dbReference type="EC" id="2.5.1.75"/>
    </reaction>
</comment>
<dbReference type="Gene3D" id="3.40.50.300">
    <property type="entry name" value="P-loop containing nucleotide triphosphate hydrolases"/>
    <property type="match status" value="1"/>
</dbReference>
<dbReference type="OrthoDB" id="775260at2759"/>
<comment type="similarity">
    <text evidence="1 5 7">Belongs to the IPP transferase family.</text>
</comment>
<keyword evidence="5" id="KW-0963">Cytoplasm</keyword>
<sequence length="458" mass="51615">MASLAVRPPKRLPLIAIVGATGTGKSQLAVDIATRFDGEIINGDAMQLYEGLPIITNKMPENERRGIPHHLLGCIGLDQPTWTVGQFVANARKIIDGIRERGRLPILVGGTHYYEQALLFNDQIVEQTEHSPGDMFPILQEPNEVILAKLRELDPVIADRWHPNDYRKIRRSLEICLKTGRPASQIYADQKAPKSDLLKSDTEIHADAFDEKPPSLVESTLVLWIHATADRLKDRLDSRVLDMVNSGLLEEVQTLENILLENEAKGKTFDRTRGIWVSIGYKEFEQYQKEMRSTTASGADLEKLKQAGIERTQAATRQYAKRQVRWIRIKLLNALQNAGASSTTFLLDGSDIEQWQKTVAEPGLEIVRQYLVGETLPNPMSLSEAAKEMLAPKSEDLSQRPDLWEQKVCEACGGVVCVTPATWESHVKSKRHKWNTTPRKKREYSPMMKKDPEAVELV</sequence>
<evidence type="ECO:0000256" key="3">
    <source>
        <dbReference type="ARBA" id="ARBA00022741"/>
    </source>
</evidence>
<gene>
    <name evidence="9" type="ORF">FKW77_006931</name>
</gene>
<dbReference type="InterPro" id="IPR039657">
    <property type="entry name" value="Dimethylallyltransferase"/>
</dbReference>
<dbReference type="Proteomes" id="UP000316270">
    <property type="component" value="Chromosome 14"/>
</dbReference>
<evidence type="ECO:0000256" key="2">
    <source>
        <dbReference type="ARBA" id="ARBA00022679"/>
    </source>
</evidence>
<keyword evidence="10" id="KW-1185">Reference proteome</keyword>
<dbReference type="SUPFAM" id="SSF52540">
    <property type="entry name" value="P-loop containing nucleoside triphosphate hydrolases"/>
    <property type="match status" value="2"/>
</dbReference>
<feature type="compositionally biased region" description="Basic and acidic residues" evidence="8">
    <location>
        <begin position="448"/>
        <end position="458"/>
    </location>
</feature>
<dbReference type="HAMAP" id="MF_00185">
    <property type="entry name" value="IPP_trans"/>
    <property type="match status" value="1"/>
</dbReference>
<proteinExistence type="inferred from homology"/>
<keyword evidence="4 5" id="KW-0067">ATP-binding</keyword>
<dbReference type="GO" id="GO:0052381">
    <property type="term" value="F:tRNA dimethylallyltransferase activity"/>
    <property type="evidence" value="ECO:0007669"/>
    <property type="project" value="UniProtKB-UniRule"/>
</dbReference>
<dbReference type="GO" id="GO:0005739">
    <property type="term" value="C:mitochondrion"/>
    <property type="evidence" value="ECO:0007669"/>
    <property type="project" value="TreeGrafter"/>
</dbReference>
<keyword evidence="3 5" id="KW-0547">Nucleotide-binding</keyword>
<evidence type="ECO:0000256" key="4">
    <source>
        <dbReference type="ARBA" id="ARBA00022840"/>
    </source>
</evidence>
<dbReference type="EMBL" id="CP042198">
    <property type="protein sequence ID" value="QDS76130.1"/>
    <property type="molecule type" value="Genomic_DNA"/>
</dbReference>
<dbReference type="GO" id="GO:0006400">
    <property type="term" value="P:tRNA modification"/>
    <property type="evidence" value="ECO:0007669"/>
    <property type="project" value="TreeGrafter"/>
</dbReference>
<dbReference type="NCBIfam" id="TIGR00174">
    <property type="entry name" value="miaA"/>
    <property type="match status" value="1"/>
</dbReference>
<dbReference type="PANTHER" id="PTHR11088">
    <property type="entry name" value="TRNA DIMETHYLALLYLTRANSFERASE"/>
    <property type="match status" value="1"/>
</dbReference>
<dbReference type="Gene3D" id="1.10.20.140">
    <property type="match status" value="1"/>
</dbReference>
<dbReference type="Pfam" id="PF01715">
    <property type="entry name" value="IPPT"/>
    <property type="match status" value="1"/>
</dbReference>